<gene>
    <name evidence="27" type="ORF">CK820_G0054730</name>
</gene>
<dbReference type="InterPro" id="IPR017441">
    <property type="entry name" value="Protein_kinase_ATP_BS"/>
</dbReference>
<dbReference type="Pfam" id="PF00069">
    <property type="entry name" value="Pkinase"/>
    <property type="match status" value="1"/>
</dbReference>
<comment type="catalytic activity">
    <reaction evidence="21">
        <text>L-threonyl-[protein] + ATP = O-phospho-L-threonyl-[protein] + ADP + H(+)</text>
        <dbReference type="Rhea" id="RHEA:46608"/>
        <dbReference type="Rhea" id="RHEA-COMP:11060"/>
        <dbReference type="Rhea" id="RHEA-COMP:11605"/>
        <dbReference type="ChEBI" id="CHEBI:15378"/>
        <dbReference type="ChEBI" id="CHEBI:30013"/>
        <dbReference type="ChEBI" id="CHEBI:30616"/>
        <dbReference type="ChEBI" id="CHEBI:61977"/>
        <dbReference type="ChEBI" id="CHEBI:456216"/>
        <dbReference type="EC" id="2.7.11.1"/>
    </reaction>
</comment>
<dbReference type="PROSITE" id="PS50011">
    <property type="entry name" value="PROTEIN_KINASE_DOM"/>
    <property type="match status" value="1"/>
</dbReference>
<dbReference type="GO" id="GO:0005524">
    <property type="term" value="F:ATP binding"/>
    <property type="evidence" value="ECO:0007669"/>
    <property type="project" value="UniProtKB-UniRule"/>
</dbReference>
<evidence type="ECO:0000256" key="18">
    <source>
        <dbReference type="ARBA" id="ARBA00022843"/>
    </source>
</evidence>
<dbReference type="GO" id="GO:0045087">
    <property type="term" value="P:innate immune response"/>
    <property type="evidence" value="ECO:0007669"/>
    <property type="project" value="UniProtKB-KW"/>
</dbReference>
<keyword evidence="8" id="KW-1017">Isopeptide bond</keyword>
<evidence type="ECO:0000256" key="6">
    <source>
        <dbReference type="ARBA" id="ARBA00012513"/>
    </source>
</evidence>
<sequence length="629" mass="69044">MAGGPGPGEPAAPGAQHFLYEVPPWVMCRFYKVMDALEPADWCQFAALIVRDQTELRLCERSGQRTASVLWPWINRNARVADLVHILTHLQLLRARDIITAWHPPALLPSPSTTAPRPSSIPAPAEAEAWSPRKLPSSASTLLSPAFPGSQTHSGPELGLVPSPASLWPPPPSPAPSSTKPGPESSVSLLQGARPSPFCWPLCEISRGTHNFSEELKIGEGGFGCVYRAVMRNTVYAVKRLKEDADLEWTAVKQSFLTEVEQLSRFRHPNIVDFAGYCAQNGFYCLVYGFLPNGSLEDRLHCQTQACPPLSWPQRLDILLGTARAIQFLHQDSPSLIHGDIKSSNVLLDERLTPKLGDFGLARFSRFAGSSPSQSSMVARTQTVRGTLAYLPEEYIKTGRLAVDTDTFSFGVVVLETLAGQRAVKTHGARTKYLKDLVEEEAEEAGVALRSTQSTLHAGLAADAWAAPIAMQIYKKHLDPRPGPCPPELGLGLGQLACCCLHRRAKRRPPMTQDWPLAALHHRRQSHRRLSSTLPDRRWSRSWPCTRMGPWTACSCCRPAPSQAWAWNRTGRGPKKVMNFRADVFTWADPPNPEVKVLMVRSSHGARVLSTLQAVGVGAHARGGEKAVA</sequence>
<protein>
    <recommendedName>
        <fullName evidence="23">Interleukin-1 receptor-associated kinase 1</fullName>
        <ecNumber evidence="6">2.7.11.1</ecNumber>
    </recommendedName>
</protein>
<comment type="subcellular location">
    <subcellularLocation>
        <location evidence="3">Cytoplasm</location>
    </subcellularLocation>
    <subcellularLocation>
        <location evidence="4">Lipid droplet</location>
    </subcellularLocation>
    <subcellularLocation>
        <location evidence="2">Nucleus</location>
    </subcellularLocation>
</comment>
<dbReference type="InterPro" id="IPR000719">
    <property type="entry name" value="Prot_kinase_dom"/>
</dbReference>
<dbReference type="PANTHER" id="PTHR27001">
    <property type="entry name" value="OS01G0253100 PROTEIN"/>
    <property type="match status" value="1"/>
</dbReference>
<dbReference type="GO" id="GO:0034134">
    <property type="term" value="P:toll-like receptor 2 signaling pathway"/>
    <property type="evidence" value="ECO:0007669"/>
    <property type="project" value="UniProtKB-ARBA"/>
</dbReference>
<keyword evidence="20" id="KW-0539">Nucleus</keyword>
<evidence type="ECO:0000256" key="19">
    <source>
        <dbReference type="ARBA" id="ARBA00022859"/>
    </source>
</evidence>
<keyword evidence="14 24" id="KW-0547">Nucleotide-binding</keyword>
<keyword evidence="12" id="KW-0551">Lipid droplet</keyword>
<dbReference type="Proteomes" id="UP000236370">
    <property type="component" value="Unassembled WGS sequence"/>
</dbReference>
<evidence type="ECO:0000256" key="8">
    <source>
        <dbReference type="ARBA" id="ARBA00022499"/>
    </source>
</evidence>
<evidence type="ECO:0000256" key="4">
    <source>
        <dbReference type="ARBA" id="ARBA00004502"/>
    </source>
</evidence>
<dbReference type="GO" id="GO:0005829">
    <property type="term" value="C:cytosol"/>
    <property type="evidence" value="ECO:0007669"/>
    <property type="project" value="UniProtKB-ARBA"/>
</dbReference>
<evidence type="ECO:0000256" key="20">
    <source>
        <dbReference type="ARBA" id="ARBA00023242"/>
    </source>
</evidence>
<evidence type="ECO:0000256" key="24">
    <source>
        <dbReference type="PROSITE-ProRule" id="PRU10141"/>
    </source>
</evidence>
<proteinExistence type="inferred from homology"/>
<keyword evidence="13" id="KW-0808">Transferase</keyword>
<name>A0A2J8INA4_PANTR</name>
<keyword evidence="17" id="KW-0460">Magnesium</keyword>
<dbReference type="EMBL" id="NBAG03000681">
    <property type="protein sequence ID" value="PNI12008.1"/>
    <property type="molecule type" value="Genomic_DNA"/>
</dbReference>
<keyword evidence="16 24" id="KW-0067">ATP-binding</keyword>
<dbReference type="FunFam" id="1.10.533.10:FF:000027">
    <property type="entry name" value="Interleukin-1 receptor-associated kinase 1 (Predicted)"/>
    <property type="match status" value="1"/>
</dbReference>
<evidence type="ECO:0000256" key="16">
    <source>
        <dbReference type="ARBA" id="ARBA00022840"/>
    </source>
</evidence>
<dbReference type="CDD" id="cd08794">
    <property type="entry name" value="Death_IRAK1"/>
    <property type="match status" value="1"/>
</dbReference>
<dbReference type="Gene3D" id="1.10.533.10">
    <property type="entry name" value="Death Domain, Fas"/>
    <property type="match status" value="1"/>
</dbReference>
<keyword evidence="7" id="KW-0963">Cytoplasm</keyword>
<dbReference type="InterPro" id="IPR000488">
    <property type="entry name" value="Death_dom"/>
</dbReference>
<evidence type="ECO:0000256" key="3">
    <source>
        <dbReference type="ARBA" id="ARBA00004496"/>
    </source>
</evidence>
<keyword evidence="9" id="KW-0723">Serine/threonine-protein kinase</keyword>
<dbReference type="SUPFAM" id="SSF56112">
    <property type="entry name" value="Protein kinase-like (PK-like)"/>
    <property type="match status" value="1"/>
</dbReference>
<feature type="compositionally biased region" description="Low complexity" evidence="25">
    <location>
        <begin position="109"/>
        <end position="146"/>
    </location>
</feature>
<organism evidence="27 28">
    <name type="scientific">Pan troglodytes</name>
    <name type="common">Chimpanzee</name>
    <dbReference type="NCBI Taxonomy" id="9598"/>
    <lineage>
        <taxon>Eukaryota</taxon>
        <taxon>Metazoa</taxon>
        <taxon>Chordata</taxon>
        <taxon>Craniata</taxon>
        <taxon>Vertebrata</taxon>
        <taxon>Euteleostomi</taxon>
        <taxon>Mammalia</taxon>
        <taxon>Eutheria</taxon>
        <taxon>Euarchontoglires</taxon>
        <taxon>Primates</taxon>
        <taxon>Haplorrhini</taxon>
        <taxon>Catarrhini</taxon>
        <taxon>Hominidae</taxon>
        <taxon>Pan</taxon>
    </lineage>
</organism>
<dbReference type="AlphaFoldDB" id="A0A2J8INA4"/>
<evidence type="ECO:0000256" key="9">
    <source>
        <dbReference type="ARBA" id="ARBA00022527"/>
    </source>
</evidence>
<dbReference type="Gene3D" id="1.10.510.10">
    <property type="entry name" value="Transferase(Phosphotransferase) domain 1"/>
    <property type="match status" value="1"/>
</dbReference>
<evidence type="ECO:0000256" key="10">
    <source>
        <dbReference type="ARBA" id="ARBA00022553"/>
    </source>
</evidence>
<evidence type="ECO:0000313" key="27">
    <source>
        <dbReference type="EMBL" id="PNI12008.1"/>
    </source>
</evidence>
<dbReference type="GO" id="GO:1902533">
    <property type="term" value="P:positive regulation of intracellular signal transduction"/>
    <property type="evidence" value="ECO:0007669"/>
    <property type="project" value="UniProtKB-ARBA"/>
</dbReference>
<dbReference type="InterPro" id="IPR008271">
    <property type="entry name" value="Ser/Thr_kinase_AS"/>
</dbReference>
<comment type="catalytic activity">
    <reaction evidence="22">
        <text>L-seryl-[protein] + ATP = O-phospho-L-seryl-[protein] + ADP + H(+)</text>
        <dbReference type="Rhea" id="RHEA:17989"/>
        <dbReference type="Rhea" id="RHEA-COMP:9863"/>
        <dbReference type="Rhea" id="RHEA-COMP:11604"/>
        <dbReference type="ChEBI" id="CHEBI:15378"/>
        <dbReference type="ChEBI" id="CHEBI:29999"/>
        <dbReference type="ChEBI" id="CHEBI:30616"/>
        <dbReference type="ChEBI" id="CHEBI:83421"/>
        <dbReference type="ChEBI" id="CHEBI:456216"/>
        <dbReference type="EC" id="2.7.11.1"/>
    </reaction>
</comment>
<evidence type="ECO:0000256" key="11">
    <source>
        <dbReference type="ARBA" id="ARBA00022588"/>
    </source>
</evidence>
<dbReference type="FunFam" id="1.10.510.10:FF:000424">
    <property type="entry name" value="Putative interleukin-1 receptor-associated kinase 1"/>
    <property type="match status" value="1"/>
</dbReference>
<feature type="binding site" evidence="24">
    <location>
        <position position="239"/>
    </location>
    <ligand>
        <name>ATP</name>
        <dbReference type="ChEBI" id="CHEBI:30616"/>
    </ligand>
</feature>
<dbReference type="GO" id="GO:0016020">
    <property type="term" value="C:membrane"/>
    <property type="evidence" value="ECO:0007669"/>
    <property type="project" value="UniProtKB-ARBA"/>
</dbReference>
<dbReference type="GO" id="GO:0005811">
    <property type="term" value="C:lipid droplet"/>
    <property type="evidence" value="ECO:0007669"/>
    <property type="project" value="UniProtKB-SubCell"/>
</dbReference>
<feature type="region of interest" description="Disordered" evidence="25">
    <location>
        <begin position="109"/>
        <end position="189"/>
    </location>
</feature>
<keyword evidence="19" id="KW-0391">Immunity</keyword>
<dbReference type="InterPro" id="IPR011009">
    <property type="entry name" value="Kinase-like_dom_sf"/>
</dbReference>
<dbReference type="GO" id="GO:0006355">
    <property type="term" value="P:regulation of DNA-templated transcription"/>
    <property type="evidence" value="ECO:0007669"/>
    <property type="project" value="UniProtKB-ARBA"/>
</dbReference>
<keyword evidence="11" id="KW-0399">Innate immunity</keyword>
<evidence type="ECO:0000256" key="17">
    <source>
        <dbReference type="ARBA" id="ARBA00022842"/>
    </source>
</evidence>
<dbReference type="FunFam" id="3.30.200.20:FF:000300">
    <property type="entry name" value="Interleukin-1 receptor-associated kinase 1 (Predicted)"/>
    <property type="match status" value="1"/>
</dbReference>
<evidence type="ECO:0000256" key="15">
    <source>
        <dbReference type="ARBA" id="ARBA00022777"/>
    </source>
</evidence>
<evidence type="ECO:0000256" key="22">
    <source>
        <dbReference type="ARBA" id="ARBA00048679"/>
    </source>
</evidence>
<reference evidence="27 28" key="1">
    <citation type="submission" date="2017-12" db="EMBL/GenBank/DDBJ databases">
        <title>High-resolution comparative analysis of great ape genomes.</title>
        <authorList>
            <person name="Pollen A."/>
            <person name="Hastie A."/>
            <person name="Hormozdiari F."/>
            <person name="Dougherty M."/>
            <person name="Liu R."/>
            <person name="Chaisson M."/>
            <person name="Hoppe E."/>
            <person name="Hill C."/>
            <person name="Pang A."/>
            <person name="Hillier L."/>
            <person name="Baker C."/>
            <person name="Armstrong J."/>
            <person name="Shendure J."/>
            <person name="Paten B."/>
            <person name="Wilson R."/>
            <person name="Chao H."/>
            <person name="Schneider V."/>
            <person name="Ventura M."/>
            <person name="Kronenberg Z."/>
            <person name="Murali S."/>
            <person name="Gordon D."/>
            <person name="Cantsilieris S."/>
            <person name="Munson K."/>
            <person name="Nelson B."/>
            <person name="Raja A."/>
            <person name="Underwood J."/>
            <person name="Diekhans M."/>
            <person name="Fiddes I."/>
            <person name="Haussler D."/>
            <person name="Eichler E."/>
        </authorList>
    </citation>
    <scope>NUCLEOTIDE SEQUENCE [LARGE SCALE GENOMIC DNA]</scope>
    <source>
        <strain evidence="27">Yerkes chimp pedigree #C0471</strain>
    </source>
</reference>
<evidence type="ECO:0000256" key="5">
    <source>
        <dbReference type="ARBA" id="ARBA00008718"/>
    </source>
</evidence>
<comment type="similarity">
    <text evidence="5">Belongs to the protein kinase superfamily. TKL Ser/Thr protein kinase family. Pelle subfamily.</text>
</comment>
<dbReference type="Pfam" id="PF00531">
    <property type="entry name" value="Death"/>
    <property type="match status" value="1"/>
</dbReference>
<comment type="caution">
    <text evidence="27">The sequence shown here is derived from an EMBL/GenBank/DDBJ whole genome shotgun (WGS) entry which is preliminary data.</text>
</comment>
<evidence type="ECO:0000256" key="13">
    <source>
        <dbReference type="ARBA" id="ARBA00022679"/>
    </source>
</evidence>
<feature type="non-terminal residue" evidence="27">
    <location>
        <position position="629"/>
    </location>
</feature>
<dbReference type="EC" id="2.7.11.1" evidence="6"/>
<dbReference type="GO" id="GO:0005634">
    <property type="term" value="C:nucleus"/>
    <property type="evidence" value="ECO:0007669"/>
    <property type="project" value="UniProtKB-SubCell"/>
</dbReference>
<evidence type="ECO:0000256" key="25">
    <source>
        <dbReference type="SAM" id="MobiDB-lite"/>
    </source>
</evidence>
<feature type="domain" description="Protein kinase" evidence="26">
    <location>
        <begin position="212"/>
        <end position="530"/>
    </location>
</feature>
<dbReference type="PANTHER" id="PTHR27001:SF939">
    <property type="entry name" value="INTERLEUKIN 1 RECEPTOR ASSOCIATED KINASE 1"/>
    <property type="match status" value="1"/>
</dbReference>
<evidence type="ECO:0000256" key="2">
    <source>
        <dbReference type="ARBA" id="ARBA00004123"/>
    </source>
</evidence>
<dbReference type="GO" id="GO:0004674">
    <property type="term" value="F:protein serine/threonine kinase activity"/>
    <property type="evidence" value="ECO:0007669"/>
    <property type="project" value="UniProtKB-KW"/>
</dbReference>
<dbReference type="GO" id="GO:0070498">
    <property type="term" value="P:interleukin-1-mediated signaling pathway"/>
    <property type="evidence" value="ECO:0007669"/>
    <property type="project" value="UniProtKB-ARBA"/>
</dbReference>
<evidence type="ECO:0000256" key="7">
    <source>
        <dbReference type="ARBA" id="ARBA00022490"/>
    </source>
</evidence>
<keyword evidence="15" id="KW-0418">Kinase</keyword>
<evidence type="ECO:0000313" key="28">
    <source>
        <dbReference type="Proteomes" id="UP000236370"/>
    </source>
</evidence>
<evidence type="ECO:0000256" key="21">
    <source>
        <dbReference type="ARBA" id="ARBA00047899"/>
    </source>
</evidence>
<evidence type="ECO:0000259" key="26">
    <source>
        <dbReference type="PROSITE" id="PS50011"/>
    </source>
</evidence>
<evidence type="ECO:0000256" key="14">
    <source>
        <dbReference type="ARBA" id="ARBA00022741"/>
    </source>
</evidence>
<evidence type="ECO:0000256" key="1">
    <source>
        <dbReference type="ARBA" id="ARBA00001946"/>
    </source>
</evidence>
<dbReference type="SUPFAM" id="SSF47986">
    <property type="entry name" value="DEATH domain"/>
    <property type="match status" value="1"/>
</dbReference>
<keyword evidence="18" id="KW-0832">Ubl conjugation</keyword>
<keyword evidence="10" id="KW-0597">Phosphoprotein</keyword>
<dbReference type="PROSITE" id="PS00107">
    <property type="entry name" value="PROTEIN_KINASE_ATP"/>
    <property type="match status" value="1"/>
</dbReference>
<dbReference type="PROSITE" id="PS00108">
    <property type="entry name" value="PROTEIN_KINASE_ST"/>
    <property type="match status" value="1"/>
</dbReference>
<accession>A0A2J8INA4</accession>
<dbReference type="InterPro" id="IPR011029">
    <property type="entry name" value="DEATH-like_dom_sf"/>
</dbReference>
<dbReference type="SMART" id="SM00220">
    <property type="entry name" value="S_TKc"/>
    <property type="match status" value="1"/>
</dbReference>
<comment type="cofactor">
    <cofactor evidence="1">
        <name>Mg(2+)</name>
        <dbReference type="ChEBI" id="CHEBI:18420"/>
    </cofactor>
</comment>
<dbReference type="GO" id="GO:0032991">
    <property type="term" value="C:protein-containing complex"/>
    <property type="evidence" value="ECO:0007669"/>
    <property type="project" value="UniProtKB-ARBA"/>
</dbReference>
<dbReference type="InterPro" id="IPR035533">
    <property type="entry name" value="Death_IRAK1"/>
</dbReference>
<dbReference type="Gene3D" id="3.30.200.20">
    <property type="entry name" value="Phosphorylase Kinase, domain 1"/>
    <property type="match status" value="1"/>
</dbReference>
<evidence type="ECO:0000256" key="12">
    <source>
        <dbReference type="ARBA" id="ARBA00022677"/>
    </source>
</evidence>
<dbReference type="GO" id="GO:0031663">
    <property type="term" value="P:lipopolysaccharide-mediated signaling pathway"/>
    <property type="evidence" value="ECO:0007669"/>
    <property type="project" value="UniProtKB-ARBA"/>
</dbReference>
<evidence type="ECO:0000256" key="23">
    <source>
        <dbReference type="ARBA" id="ARBA00073101"/>
    </source>
</evidence>